<protein>
    <submittedName>
        <fullName evidence="2">Uncharacterized protein</fullName>
    </submittedName>
</protein>
<keyword evidence="1" id="KW-1133">Transmembrane helix</keyword>
<organism evidence="2 3">
    <name type="scientific">Xanthomonas campestris pv. papavericola</name>
    <dbReference type="NCBI Taxonomy" id="487881"/>
    <lineage>
        <taxon>Bacteria</taxon>
        <taxon>Pseudomonadati</taxon>
        <taxon>Pseudomonadota</taxon>
        <taxon>Gammaproteobacteria</taxon>
        <taxon>Lysobacterales</taxon>
        <taxon>Lysobacteraceae</taxon>
        <taxon>Xanthomonas</taxon>
    </lineage>
</organism>
<dbReference type="AlphaFoldDB" id="A0AAJ3CGF3"/>
<keyword evidence="1" id="KW-0472">Membrane</keyword>
<dbReference type="RefSeq" id="WP_139052499.1">
    <property type="nucleotide sequence ID" value="NZ_JAJFNJ020000007.1"/>
</dbReference>
<evidence type="ECO:0000313" key="3">
    <source>
        <dbReference type="Proteomes" id="UP001297361"/>
    </source>
</evidence>
<accession>A0AAJ3CGF3</accession>
<sequence>MEHFSIGVMTWAFGLGLPLLWLIGHGMRLVNAYSMKREPPTHRLGFYLPACFVLGLAFGCFAQPLWEKALACKEQGGKIGACMFIPGYSP</sequence>
<reference evidence="2" key="2">
    <citation type="submission" date="2024-01" db="EMBL/GenBank/DDBJ databases">
        <title>Long-read genome sequencing of X. campestris pv. papavericola.</title>
        <authorList>
            <person name="Hussain R.M.F."/>
            <person name="Greer S."/>
            <person name="Harrison J."/>
            <person name="Grant M."/>
            <person name="Vicente J."/>
            <person name="Studholme D.J."/>
        </authorList>
    </citation>
    <scope>NUCLEOTIDE SEQUENCE</scope>
    <source>
        <strain evidence="2">NCPPB 2970</strain>
    </source>
</reference>
<evidence type="ECO:0000313" key="2">
    <source>
        <dbReference type="EMBL" id="MEC3890746.1"/>
    </source>
</evidence>
<evidence type="ECO:0000256" key="1">
    <source>
        <dbReference type="SAM" id="Phobius"/>
    </source>
</evidence>
<feature type="transmembrane region" description="Helical" evidence="1">
    <location>
        <begin position="44"/>
        <end position="66"/>
    </location>
</feature>
<keyword evidence="1" id="KW-0812">Transmembrane</keyword>
<proteinExistence type="predicted"/>
<comment type="caution">
    <text evidence="2">The sequence shown here is derived from an EMBL/GenBank/DDBJ whole genome shotgun (WGS) entry which is preliminary data.</text>
</comment>
<dbReference type="EMBL" id="JAJFNJ020000007">
    <property type="protein sequence ID" value="MEC3890746.1"/>
    <property type="molecule type" value="Genomic_DNA"/>
</dbReference>
<gene>
    <name evidence="2" type="ORF">LLE72_024050</name>
</gene>
<dbReference type="Proteomes" id="UP001297361">
    <property type="component" value="Unassembled WGS sequence"/>
</dbReference>
<reference evidence="2" key="1">
    <citation type="submission" date="2021-10" db="EMBL/GenBank/DDBJ databases">
        <authorList>
            <person name="Hussein R."/>
            <person name="Harrison J."/>
            <person name="Studholme D.J."/>
            <person name="Vicente J."/>
            <person name="Grant M."/>
        </authorList>
    </citation>
    <scope>NUCLEOTIDE SEQUENCE</scope>
    <source>
        <strain evidence="2">NCPPB 2970</strain>
    </source>
</reference>
<feature type="transmembrane region" description="Helical" evidence="1">
    <location>
        <begin position="6"/>
        <end position="23"/>
    </location>
</feature>
<name>A0AAJ3CGF3_XANCA</name>